<gene>
    <name evidence="1" type="ORF">OLX77_06710</name>
</gene>
<evidence type="ECO:0000313" key="1">
    <source>
        <dbReference type="EMBL" id="MDG4475848.1"/>
    </source>
</evidence>
<reference evidence="1" key="2">
    <citation type="submission" date="2022-10" db="EMBL/GenBank/DDBJ databases">
        <authorList>
            <person name="Aronson H.S."/>
        </authorList>
    </citation>
    <scope>NUCLEOTIDE SEQUENCE</scope>
    <source>
        <strain evidence="1">RS19-109</strain>
    </source>
</reference>
<evidence type="ECO:0000313" key="2">
    <source>
        <dbReference type="Proteomes" id="UP001154240"/>
    </source>
</evidence>
<proteinExistence type="predicted"/>
<name>A0A9X4MG96_9BACT</name>
<reference evidence="1" key="1">
    <citation type="journal article" date="2022" name="bioRxiv">
        <title>Thiovibrio frasassiensisgen. nov., sp. nov., an autotrophic, elemental sulfur disproportionating bacterium isolated from sulfidic karst sediment, and proposal of Thiovibrionaceae fam. nov.</title>
        <authorList>
            <person name="Aronson H."/>
            <person name="Thomas C."/>
            <person name="Bhattacharyya M."/>
            <person name="Eckstein S."/>
            <person name="Jensen S."/>
            <person name="Barco R."/>
            <person name="Macalady J."/>
            <person name="Amend J."/>
        </authorList>
    </citation>
    <scope>NUCLEOTIDE SEQUENCE</scope>
    <source>
        <strain evidence="1">RS19-109</strain>
    </source>
</reference>
<protein>
    <submittedName>
        <fullName evidence="1">Uncharacterized protein</fullName>
    </submittedName>
</protein>
<organism evidence="1 2">
    <name type="scientific">Thiovibrio frasassiensis</name>
    <dbReference type="NCBI Taxonomy" id="2984131"/>
    <lineage>
        <taxon>Bacteria</taxon>
        <taxon>Pseudomonadati</taxon>
        <taxon>Thermodesulfobacteriota</taxon>
        <taxon>Desulfobulbia</taxon>
        <taxon>Desulfobulbales</taxon>
        <taxon>Thiovibrionaceae</taxon>
        <taxon>Thiovibrio</taxon>
    </lineage>
</organism>
<dbReference type="Proteomes" id="UP001154240">
    <property type="component" value="Unassembled WGS sequence"/>
</dbReference>
<keyword evidence="2" id="KW-1185">Reference proteome</keyword>
<accession>A0A9X4MG96</accession>
<dbReference type="EMBL" id="JAPHEH010000001">
    <property type="protein sequence ID" value="MDG4475848.1"/>
    <property type="molecule type" value="Genomic_DNA"/>
</dbReference>
<dbReference type="AlphaFoldDB" id="A0A9X4MG96"/>
<sequence>MSDDNYKKELELEVLEYFNPVYEEITNDCLEVIEATERPDFICKRSNGLHVGVEIVQVRRGHPNDVFFDKFINKNIKIDPEKSLDIISSLIYEKEKKRDSENWKFPNATILIVQLQESPLWELANALTEEMFPDLKNYGFCEIWLADFSELDAYNNIELFCLFPSDLRGYYKRPIQKPYG</sequence>
<comment type="caution">
    <text evidence="1">The sequence shown here is derived from an EMBL/GenBank/DDBJ whole genome shotgun (WGS) entry which is preliminary data.</text>
</comment>
<dbReference type="RefSeq" id="WP_307632822.1">
    <property type="nucleotide sequence ID" value="NZ_JAPHEH010000001.1"/>
</dbReference>